<evidence type="ECO:0000259" key="7">
    <source>
        <dbReference type="Pfam" id="PF01676"/>
    </source>
</evidence>
<dbReference type="NCBIfam" id="TIGR02535">
    <property type="entry name" value="hyp_Hser_kinase"/>
    <property type="match status" value="1"/>
</dbReference>
<organism evidence="8 9">
    <name type="scientific">Draconibacterium orientale</name>
    <dbReference type="NCBI Taxonomy" id="1168034"/>
    <lineage>
        <taxon>Bacteria</taxon>
        <taxon>Pseudomonadati</taxon>
        <taxon>Bacteroidota</taxon>
        <taxon>Bacteroidia</taxon>
        <taxon>Marinilabiliales</taxon>
        <taxon>Prolixibacteraceae</taxon>
        <taxon>Draconibacterium</taxon>
    </lineage>
</organism>
<proteinExistence type="inferred from homology"/>
<dbReference type="GO" id="GO:0046872">
    <property type="term" value="F:metal ion binding"/>
    <property type="evidence" value="ECO:0007669"/>
    <property type="project" value="InterPro"/>
</dbReference>
<dbReference type="AlphaFoldDB" id="A0A1I0IIP0"/>
<dbReference type="Proteomes" id="UP000181981">
    <property type="component" value="Unassembled WGS sequence"/>
</dbReference>
<keyword evidence="6" id="KW-0413">Isomerase</keyword>
<dbReference type="InterPro" id="IPR023665">
    <property type="entry name" value="ApgAM_prokaryotes"/>
</dbReference>
<dbReference type="GO" id="GO:0004619">
    <property type="term" value="F:phosphoglycerate mutase activity"/>
    <property type="evidence" value="ECO:0007669"/>
    <property type="project" value="UniProtKB-EC"/>
</dbReference>
<dbReference type="Pfam" id="PF10143">
    <property type="entry name" value="PhosphMutase"/>
    <property type="match status" value="1"/>
</dbReference>
<sequence length="426" mass="46790">MQKNVEDRLPTAVTVHWSSLYFLNNMKHIIILGDGMSDEPLAAYGGKTPLQMANKPHIDWLAKNGQSGLLKTVPESMHPGSEIANMAVLGYDVEKVFEGRGVLEAASMGVELQPGDLGMRCNLICVEDEKIKNHSAGHISNEEAEELIRFLDEKLGTDKIKFYPGVSYRHLLVIKGGVKDFACTPPHDVPGTPFAGCLPKAKTEAARKTADLVTDLILKSQELLKDHPVNQKRRAAGKDPGNSVWPWSPGYKPAMPTLKELFGVENSAVISAVDLIHGIGVYAGMKVIHVEGATGLYDTNYEGKAQAAIDALKENDFVYLHIEASDEAGHEGDVELKTKTIEYLDQRVVKYILEETTKMEEDVAIAILPDHPTPCALKTHTRDAVPFTIYKPGAEADAVEVYDEFDPRNGVFGTLQGDEFIRAFLK</sequence>
<protein>
    <submittedName>
        <fullName evidence="8">2,3-bisphosphoglycerate-independent phosphoglycerate mutase</fullName>
    </submittedName>
</protein>
<evidence type="ECO:0000313" key="8">
    <source>
        <dbReference type="EMBL" id="SET96237.1"/>
    </source>
</evidence>
<dbReference type="Gene3D" id="3.40.720.10">
    <property type="entry name" value="Alkaline Phosphatase, subunit A"/>
    <property type="match status" value="2"/>
</dbReference>
<feature type="domain" description="Metalloenzyme" evidence="7">
    <location>
        <begin position="26"/>
        <end position="415"/>
    </location>
</feature>
<evidence type="ECO:0000256" key="1">
    <source>
        <dbReference type="ARBA" id="ARBA00000370"/>
    </source>
</evidence>
<evidence type="ECO:0000256" key="5">
    <source>
        <dbReference type="ARBA" id="ARBA00023152"/>
    </source>
</evidence>
<evidence type="ECO:0000256" key="6">
    <source>
        <dbReference type="ARBA" id="ARBA00023235"/>
    </source>
</evidence>
<reference evidence="8 9" key="1">
    <citation type="submission" date="2016-10" db="EMBL/GenBank/DDBJ databases">
        <authorList>
            <person name="de Groot N.N."/>
        </authorList>
    </citation>
    <scope>NUCLEOTIDE SEQUENCE [LARGE SCALE GENOMIC DNA]</scope>
    <source>
        <strain evidence="8 9">DSM 25947</strain>
    </source>
</reference>
<dbReference type="CDD" id="cd16011">
    <property type="entry name" value="iPGM_like"/>
    <property type="match status" value="1"/>
</dbReference>
<dbReference type="PANTHER" id="PTHR31209:SF4">
    <property type="entry name" value="2,3-BISPHOSPHOGLYCERATE-INDEPENDENT PHOSPHOGLYCERATE MUTASE"/>
    <property type="match status" value="1"/>
</dbReference>
<comment type="catalytic activity">
    <reaction evidence="1">
        <text>(2R)-2-phosphoglycerate = (2R)-3-phosphoglycerate</text>
        <dbReference type="Rhea" id="RHEA:15901"/>
        <dbReference type="ChEBI" id="CHEBI:58272"/>
        <dbReference type="ChEBI" id="CHEBI:58289"/>
        <dbReference type="EC" id="5.4.2.12"/>
    </reaction>
</comment>
<dbReference type="InterPro" id="IPR006124">
    <property type="entry name" value="Metalloenzyme"/>
</dbReference>
<dbReference type="NCBIfam" id="TIGR00306">
    <property type="entry name" value="apgM"/>
    <property type="match status" value="1"/>
</dbReference>
<dbReference type="Pfam" id="PF01676">
    <property type="entry name" value="Metalloenzyme"/>
    <property type="match status" value="1"/>
</dbReference>
<comment type="function">
    <text evidence="2">Catalyzes the interconversion of 2-phosphoglycerate and 3-phosphoglycerate.</text>
</comment>
<gene>
    <name evidence="8" type="ORF">SAMN05444285_1329</name>
</gene>
<dbReference type="GO" id="GO:0006096">
    <property type="term" value="P:glycolytic process"/>
    <property type="evidence" value="ECO:0007669"/>
    <property type="project" value="UniProtKB-KW"/>
</dbReference>
<comment type="pathway">
    <text evidence="3">Carbohydrate degradation.</text>
</comment>
<evidence type="ECO:0000313" key="9">
    <source>
        <dbReference type="Proteomes" id="UP000181981"/>
    </source>
</evidence>
<name>A0A1I0IIP0_9BACT</name>
<evidence type="ECO:0000256" key="2">
    <source>
        <dbReference type="ARBA" id="ARBA00002315"/>
    </source>
</evidence>
<dbReference type="NCBIfam" id="NF003242">
    <property type="entry name" value="PRK04200.1"/>
    <property type="match status" value="1"/>
</dbReference>
<evidence type="ECO:0000256" key="3">
    <source>
        <dbReference type="ARBA" id="ARBA00004921"/>
    </source>
</evidence>
<dbReference type="EMBL" id="FOHT01000032">
    <property type="protein sequence ID" value="SET96237.1"/>
    <property type="molecule type" value="Genomic_DNA"/>
</dbReference>
<comment type="similarity">
    <text evidence="4">Belongs to the BPG-independent phosphoglycerate mutase family. A-PGAM subfamily.</text>
</comment>
<dbReference type="InterPro" id="IPR017850">
    <property type="entry name" value="Alkaline_phosphatase_core_sf"/>
</dbReference>
<keyword evidence="5" id="KW-0324">Glycolysis</keyword>
<evidence type="ECO:0000256" key="4">
    <source>
        <dbReference type="ARBA" id="ARBA00005524"/>
    </source>
</evidence>
<dbReference type="SUPFAM" id="SSF53649">
    <property type="entry name" value="Alkaline phosphatase-like"/>
    <property type="match status" value="1"/>
</dbReference>
<dbReference type="PIRSF" id="PIRSF006392">
    <property type="entry name" value="IPGAM_arch"/>
    <property type="match status" value="1"/>
</dbReference>
<dbReference type="InterPro" id="IPR004456">
    <property type="entry name" value="Pglycerate_mutase_ApgM"/>
</dbReference>
<dbReference type="PANTHER" id="PTHR31209">
    <property type="entry name" value="COFACTOR-INDEPENDENT PHOSPHOGLYCERATE MUTASE"/>
    <property type="match status" value="1"/>
</dbReference>
<accession>A0A1I0IIP0</accession>